<reference evidence="1 2" key="1">
    <citation type="journal article" date="2016" name="Nat. Commun.">
        <title>Thousands of microbial genomes shed light on interconnected biogeochemical processes in an aquifer system.</title>
        <authorList>
            <person name="Anantharaman K."/>
            <person name="Brown C.T."/>
            <person name="Hug L.A."/>
            <person name="Sharon I."/>
            <person name="Castelle C.J."/>
            <person name="Probst A.J."/>
            <person name="Thomas B.C."/>
            <person name="Singh A."/>
            <person name="Wilkins M.J."/>
            <person name="Karaoz U."/>
            <person name="Brodie E.L."/>
            <person name="Williams K.H."/>
            <person name="Hubbard S.S."/>
            <person name="Banfield J.F."/>
        </authorList>
    </citation>
    <scope>NUCLEOTIDE SEQUENCE [LARGE SCALE GENOMIC DNA]</scope>
</reference>
<organism evidence="1 2">
    <name type="scientific">Candidatus Falkowbacteria bacterium RBG_13_39_14</name>
    <dbReference type="NCBI Taxonomy" id="1797985"/>
    <lineage>
        <taxon>Bacteria</taxon>
        <taxon>Candidatus Falkowiibacteriota</taxon>
    </lineage>
</organism>
<dbReference type="Proteomes" id="UP000178323">
    <property type="component" value="Unassembled WGS sequence"/>
</dbReference>
<dbReference type="STRING" id="1797985.A2Y83_05255"/>
<dbReference type="EMBL" id="MFFS01000052">
    <property type="protein sequence ID" value="OGF21766.1"/>
    <property type="molecule type" value="Genomic_DNA"/>
</dbReference>
<name>A0A1F5S533_9BACT</name>
<accession>A0A1F5S533</accession>
<proteinExistence type="predicted"/>
<sequence>MSSRGITSKCAGCARRKKMISRRKKIFNVLNEGQQIEEIRFFDHECENAEKMMAQKLPGKIFLVHDLQERNNFLITSREENLIGTDWEIEFIGLEDYYYLKDPLGSVRRVFCPFGSPSFSLEKGILNLAEKFHSWSDFDQRDKKEEDRNLYIEIPEKFEPKLKFWRGKVYVNRQKIDYESDVLTFAYRKGRLFLGGDEDNIAILAKLKDKGWTKCWEIPTGLPCSAMAVSEDGHTIFSVDNHTYLQRIDRLPDDGGINVLRVYHNSKAGESIGTVGIITINNDGTITTVDGYRNVRHFNAINLKRI</sequence>
<protein>
    <submittedName>
        <fullName evidence="1">Uncharacterized protein</fullName>
    </submittedName>
</protein>
<dbReference type="AlphaFoldDB" id="A0A1F5S533"/>
<dbReference type="SUPFAM" id="SSF69322">
    <property type="entry name" value="Tricorn protease domain 2"/>
    <property type="match status" value="1"/>
</dbReference>
<comment type="caution">
    <text evidence="1">The sequence shown here is derived from an EMBL/GenBank/DDBJ whole genome shotgun (WGS) entry which is preliminary data.</text>
</comment>
<evidence type="ECO:0000313" key="2">
    <source>
        <dbReference type="Proteomes" id="UP000178323"/>
    </source>
</evidence>
<gene>
    <name evidence="1" type="ORF">A2Y83_05255</name>
</gene>
<evidence type="ECO:0000313" key="1">
    <source>
        <dbReference type="EMBL" id="OGF21766.1"/>
    </source>
</evidence>